<dbReference type="EMBL" id="CP003630">
    <property type="protein sequence ID" value="AFZ18198.1"/>
    <property type="molecule type" value="Genomic_DNA"/>
</dbReference>
<name>K9WDA3_9CYAN</name>
<dbReference type="PATRIC" id="fig|1173027.3.peg.2623"/>
<evidence type="ECO:0000256" key="5">
    <source>
        <dbReference type="SAM" id="Phobius"/>
    </source>
</evidence>
<evidence type="ECO:0000256" key="2">
    <source>
        <dbReference type="ARBA" id="ARBA00022692"/>
    </source>
</evidence>
<accession>K9WDA3</accession>
<feature type="domain" description="RDD" evidence="6">
    <location>
        <begin position="15"/>
        <end position="148"/>
    </location>
</feature>
<evidence type="ECO:0000259" key="6">
    <source>
        <dbReference type="Pfam" id="PF06271"/>
    </source>
</evidence>
<dbReference type="Pfam" id="PF06271">
    <property type="entry name" value="RDD"/>
    <property type="match status" value="1"/>
</dbReference>
<gene>
    <name evidence="7" type="ORF">Mic7113_2395</name>
</gene>
<dbReference type="Proteomes" id="UP000010471">
    <property type="component" value="Chromosome"/>
</dbReference>
<keyword evidence="4 5" id="KW-0472">Membrane</keyword>
<evidence type="ECO:0000313" key="8">
    <source>
        <dbReference type="Proteomes" id="UP000010471"/>
    </source>
</evidence>
<comment type="subcellular location">
    <subcellularLocation>
        <location evidence="1">Membrane</location>
        <topology evidence="1">Multi-pass membrane protein</topology>
    </subcellularLocation>
</comment>
<protein>
    <recommendedName>
        <fullName evidence="6">RDD domain-containing protein</fullName>
    </recommendedName>
</protein>
<proteinExistence type="predicted"/>
<dbReference type="InterPro" id="IPR010432">
    <property type="entry name" value="RDD"/>
</dbReference>
<dbReference type="HOGENOM" id="CLU_108009_0_0_3"/>
<evidence type="ECO:0000256" key="3">
    <source>
        <dbReference type="ARBA" id="ARBA00022989"/>
    </source>
</evidence>
<sequence>MSLEPVHTRFPKVPIERRAAAFFIDFVGVWLVSSLLGFNVFVQIVVFMLSWTALRVVLVSSNQGQSLGRWALDMKVLDAKYSKIPGLLTLAKREGILGFCALLAMLGLNIGLANGISMLLLIFPLAADCCSALADEEAQQAFHDRMAKTIVIQTRRGFSLDLRLKKIFAQVRRRVQK</sequence>
<keyword evidence="2 5" id="KW-0812">Transmembrane</keyword>
<dbReference type="GO" id="GO:0016020">
    <property type="term" value="C:membrane"/>
    <property type="evidence" value="ECO:0007669"/>
    <property type="project" value="UniProtKB-SubCell"/>
</dbReference>
<keyword evidence="3 5" id="KW-1133">Transmembrane helix</keyword>
<evidence type="ECO:0000313" key="7">
    <source>
        <dbReference type="EMBL" id="AFZ18198.1"/>
    </source>
</evidence>
<dbReference type="KEGG" id="mic:Mic7113_2395"/>
<reference evidence="7 8" key="1">
    <citation type="submission" date="2012-06" db="EMBL/GenBank/DDBJ databases">
        <title>Finished chromosome of genome of Microcoleus sp. PCC 7113.</title>
        <authorList>
            <consortium name="US DOE Joint Genome Institute"/>
            <person name="Gugger M."/>
            <person name="Coursin T."/>
            <person name="Rippka R."/>
            <person name="Tandeau De Marsac N."/>
            <person name="Huntemann M."/>
            <person name="Wei C.-L."/>
            <person name="Han J."/>
            <person name="Detter J.C."/>
            <person name="Han C."/>
            <person name="Tapia R."/>
            <person name="Chen A."/>
            <person name="Kyrpides N."/>
            <person name="Mavromatis K."/>
            <person name="Markowitz V."/>
            <person name="Szeto E."/>
            <person name="Ivanova N."/>
            <person name="Pagani I."/>
            <person name="Pati A."/>
            <person name="Goodwin L."/>
            <person name="Nordberg H.P."/>
            <person name="Cantor M.N."/>
            <person name="Hua S.X."/>
            <person name="Woyke T."/>
            <person name="Kerfeld C.A."/>
        </authorList>
    </citation>
    <scope>NUCLEOTIDE SEQUENCE [LARGE SCALE GENOMIC DNA]</scope>
    <source>
        <strain evidence="7 8">PCC 7113</strain>
    </source>
</reference>
<evidence type="ECO:0000256" key="1">
    <source>
        <dbReference type="ARBA" id="ARBA00004141"/>
    </source>
</evidence>
<dbReference type="RefSeq" id="WP_015182347.1">
    <property type="nucleotide sequence ID" value="NC_019738.1"/>
</dbReference>
<feature type="transmembrane region" description="Helical" evidence="5">
    <location>
        <begin position="21"/>
        <end position="51"/>
    </location>
</feature>
<feature type="transmembrane region" description="Helical" evidence="5">
    <location>
        <begin position="96"/>
        <end position="123"/>
    </location>
</feature>
<dbReference type="AlphaFoldDB" id="K9WDA3"/>
<evidence type="ECO:0000256" key="4">
    <source>
        <dbReference type="ARBA" id="ARBA00023136"/>
    </source>
</evidence>
<organism evidence="7 8">
    <name type="scientific">Allocoleopsis franciscana PCC 7113</name>
    <dbReference type="NCBI Taxonomy" id="1173027"/>
    <lineage>
        <taxon>Bacteria</taxon>
        <taxon>Bacillati</taxon>
        <taxon>Cyanobacteriota</taxon>
        <taxon>Cyanophyceae</taxon>
        <taxon>Coleofasciculales</taxon>
        <taxon>Coleofasciculaceae</taxon>
        <taxon>Allocoleopsis</taxon>
        <taxon>Allocoleopsis franciscana</taxon>
    </lineage>
</organism>
<dbReference type="STRING" id="1173027.Mic7113_2395"/>
<dbReference type="eggNOG" id="COG1714">
    <property type="taxonomic scope" value="Bacteria"/>
</dbReference>
<keyword evidence="8" id="KW-1185">Reference proteome</keyword>
<dbReference type="OrthoDB" id="462690at2"/>